<proteinExistence type="predicted"/>
<dbReference type="Pfam" id="PF13597">
    <property type="entry name" value="NRDD"/>
    <property type="match status" value="1"/>
</dbReference>
<dbReference type="EMBL" id="BARV01017300">
    <property type="protein sequence ID" value="GAI21752.1"/>
    <property type="molecule type" value="Genomic_DNA"/>
</dbReference>
<sequence>MEQAKNKVAEITEIESAIEHKENLEAGESCSPFCPHCNSDNVCGMSRVVGYFSIIENWNKSKKSELKRRQDGNYWAEDL</sequence>
<protein>
    <submittedName>
        <fullName evidence="1">Uncharacterized protein</fullName>
    </submittedName>
</protein>
<evidence type="ECO:0000313" key="1">
    <source>
        <dbReference type="EMBL" id="GAI21752.1"/>
    </source>
</evidence>
<reference evidence="1" key="1">
    <citation type="journal article" date="2014" name="Front. Microbiol.">
        <title>High frequency of phylogenetically diverse reductive dehalogenase-homologous genes in deep subseafloor sedimentary metagenomes.</title>
        <authorList>
            <person name="Kawai M."/>
            <person name="Futagami T."/>
            <person name="Toyoda A."/>
            <person name="Takaki Y."/>
            <person name="Nishi S."/>
            <person name="Hori S."/>
            <person name="Arai W."/>
            <person name="Tsubouchi T."/>
            <person name="Morono Y."/>
            <person name="Uchiyama I."/>
            <person name="Ito T."/>
            <person name="Fujiyama A."/>
            <person name="Inagaki F."/>
            <person name="Takami H."/>
        </authorList>
    </citation>
    <scope>NUCLEOTIDE SEQUENCE</scope>
    <source>
        <strain evidence="1">Expedition CK06-06</strain>
    </source>
</reference>
<dbReference type="AlphaFoldDB" id="X1LQU5"/>
<organism evidence="1">
    <name type="scientific">marine sediment metagenome</name>
    <dbReference type="NCBI Taxonomy" id="412755"/>
    <lineage>
        <taxon>unclassified sequences</taxon>
        <taxon>metagenomes</taxon>
        <taxon>ecological metagenomes</taxon>
    </lineage>
</organism>
<dbReference type="GO" id="GO:0008998">
    <property type="term" value="F:ribonucleoside-triphosphate reductase (thioredoxin) activity"/>
    <property type="evidence" value="ECO:0007669"/>
    <property type="project" value="InterPro"/>
</dbReference>
<name>X1LQU5_9ZZZZ</name>
<gene>
    <name evidence="1" type="ORF">S06H3_29519</name>
</gene>
<accession>X1LQU5</accession>
<dbReference type="InterPro" id="IPR012833">
    <property type="entry name" value="NrdD"/>
</dbReference>
<dbReference type="GO" id="GO:0006260">
    <property type="term" value="P:DNA replication"/>
    <property type="evidence" value="ECO:0007669"/>
    <property type="project" value="InterPro"/>
</dbReference>
<comment type="caution">
    <text evidence="1">The sequence shown here is derived from an EMBL/GenBank/DDBJ whole genome shotgun (WGS) entry which is preliminary data.</text>
</comment>